<dbReference type="PANTHER" id="PTHR46211">
    <property type="entry name" value="GLYCEROPHOSPHORYL DIESTER PHOSPHODIESTERASE"/>
    <property type="match status" value="1"/>
</dbReference>
<dbReference type="InterPro" id="IPR030395">
    <property type="entry name" value="GP_PDE_dom"/>
</dbReference>
<dbReference type="GO" id="GO:0006629">
    <property type="term" value="P:lipid metabolic process"/>
    <property type="evidence" value="ECO:0007669"/>
    <property type="project" value="InterPro"/>
</dbReference>
<dbReference type="RefSeq" id="WP_096260219.1">
    <property type="nucleotide sequence ID" value="NZ_BDME01000007.1"/>
</dbReference>
<accession>A0A292YIN4</accession>
<dbReference type="GO" id="GO:0008889">
    <property type="term" value="F:glycerophosphodiester phosphodiesterase activity"/>
    <property type="evidence" value="ECO:0007669"/>
    <property type="project" value="UniProtKB-EC"/>
</dbReference>
<gene>
    <name evidence="2" type="ORF">LNAT_P1666</name>
</gene>
<keyword evidence="3" id="KW-1185">Reference proteome</keyword>
<dbReference type="Proteomes" id="UP000217944">
    <property type="component" value="Unassembled WGS sequence"/>
</dbReference>
<dbReference type="PANTHER" id="PTHR46211:SF1">
    <property type="entry name" value="GLYCEROPHOSPHODIESTER PHOSPHODIESTERASE, CYTOPLASMIC"/>
    <property type="match status" value="1"/>
</dbReference>
<dbReference type="Gene3D" id="3.20.20.190">
    <property type="entry name" value="Phosphatidylinositol (PI) phosphodiesterase"/>
    <property type="match status" value="1"/>
</dbReference>
<dbReference type="EMBL" id="BDME01000007">
    <property type="protein sequence ID" value="GAX88370.1"/>
    <property type="molecule type" value="Genomic_DNA"/>
</dbReference>
<organism evidence="2 3">
    <name type="scientific">Lebetimonas natsushimae</name>
    <dbReference type="NCBI Taxonomy" id="1936991"/>
    <lineage>
        <taxon>Bacteria</taxon>
        <taxon>Pseudomonadati</taxon>
        <taxon>Campylobacterota</taxon>
        <taxon>Epsilonproteobacteria</taxon>
        <taxon>Nautiliales</taxon>
        <taxon>Nautiliaceae</taxon>
        <taxon>Lebetimonas</taxon>
    </lineage>
</organism>
<feature type="domain" description="GP-PDE" evidence="1">
    <location>
        <begin position="11"/>
        <end position="231"/>
    </location>
</feature>
<keyword evidence="2" id="KW-0378">Hydrolase</keyword>
<dbReference type="Pfam" id="PF03009">
    <property type="entry name" value="GDPD"/>
    <property type="match status" value="1"/>
</dbReference>
<sequence length="241" mass="27766">MNFFDNFDKPHIIGAHRGYSAKYPENTLTAFKNAKADFIEFDVTLTKDNEIVVIHDDTIDRTTNGEGKVNNFTLKELKNFTIYPNEKIPTLEETLTLCKEINMPVNIELKKVFKNEKIFLEKVLKTVKKFKLENKVLISSFEHSYLNFFKENTISIAALFDKPFEIDYLKILNINSVHISKKIATKKFLKKLKDYRVLVYTVNSKKEADKLFSTGVYGIFSDYGELVETTGLEPVTPTLPA</sequence>
<protein>
    <submittedName>
        <fullName evidence="2">Glycerophosphoryl diester phosphodiesterase</fullName>
        <ecNumber evidence="2">3.1.4.46</ecNumber>
    </submittedName>
</protein>
<name>A0A292YIN4_9BACT</name>
<dbReference type="PROSITE" id="PS51704">
    <property type="entry name" value="GP_PDE"/>
    <property type="match status" value="1"/>
</dbReference>
<reference evidence="2 3" key="1">
    <citation type="journal article" date="2017" name="Syst. Appl. Microbiol.">
        <title>Lebetimonas natsushimae sp. nov., a novel strictly anaerobic, moderately thermophilic chemoautotroph isolated from a deep-sea hydrothermal vent polychaete nest in the Mid-Okinawa Trough.</title>
        <authorList>
            <person name="Nagata R."/>
            <person name="Takaki Y."/>
            <person name="Tame A."/>
            <person name="Nunoura T."/>
            <person name="Muto H."/>
            <person name="Mino S."/>
            <person name="Sawayama S."/>
            <person name="Takai K."/>
            <person name="Nakagawa S."/>
        </authorList>
    </citation>
    <scope>NUCLEOTIDE SEQUENCE [LARGE SCALE GENOMIC DNA]</scope>
    <source>
        <strain evidence="2 3">HS1857</strain>
    </source>
</reference>
<dbReference type="SUPFAM" id="SSF51695">
    <property type="entry name" value="PLC-like phosphodiesterases"/>
    <property type="match status" value="1"/>
</dbReference>
<dbReference type="OrthoDB" id="9787897at2"/>
<dbReference type="EC" id="3.1.4.46" evidence="2"/>
<comment type="caution">
    <text evidence="2">The sequence shown here is derived from an EMBL/GenBank/DDBJ whole genome shotgun (WGS) entry which is preliminary data.</text>
</comment>
<evidence type="ECO:0000259" key="1">
    <source>
        <dbReference type="PROSITE" id="PS51704"/>
    </source>
</evidence>
<dbReference type="InterPro" id="IPR017946">
    <property type="entry name" value="PLC-like_Pdiesterase_TIM-brl"/>
</dbReference>
<evidence type="ECO:0000313" key="3">
    <source>
        <dbReference type="Proteomes" id="UP000217944"/>
    </source>
</evidence>
<proteinExistence type="predicted"/>
<dbReference type="AlphaFoldDB" id="A0A292YIN4"/>
<evidence type="ECO:0000313" key="2">
    <source>
        <dbReference type="EMBL" id="GAX88370.1"/>
    </source>
</evidence>